<comment type="catalytic activity">
    <reaction evidence="1">
        <text>ATP-independent breakage of single-stranded DNA, followed by passage and rejoining.</text>
        <dbReference type="EC" id="5.6.2.1"/>
    </reaction>
</comment>
<dbReference type="Pfam" id="PF21338">
    <property type="entry name" value="Top1B_N_bact"/>
    <property type="match status" value="1"/>
</dbReference>
<dbReference type="InterPro" id="IPR035447">
    <property type="entry name" value="DNA_topo_I_N_sf"/>
</dbReference>
<dbReference type="EC" id="5.6.2.1" evidence="3"/>
<gene>
    <name evidence="9" type="ORF">PDM28_00685</name>
</gene>
<dbReference type="SUPFAM" id="SSF56349">
    <property type="entry name" value="DNA breaking-rejoining enzymes"/>
    <property type="match status" value="1"/>
</dbReference>
<dbReference type="Pfam" id="PF01028">
    <property type="entry name" value="Topoisom_I"/>
    <property type="match status" value="1"/>
</dbReference>
<keyword evidence="4" id="KW-0799">Topoisomerase</keyword>
<dbReference type="InterPro" id="IPR001631">
    <property type="entry name" value="TopoI"/>
</dbReference>
<dbReference type="Proteomes" id="UP001305421">
    <property type="component" value="Chromosome"/>
</dbReference>
<dbReference type="Gene3D" id="3.90.15.10">
    <property type="entry name" value="Topoisomerase I, Chain A, domain 3"/>
    <property type="match status" value="1"/>
</dbReference>
<organism evidence="9 10">
    <name type="scientific">Stenotrophomonas aracearum</name>
    <dbReference type="NCBI Taxonomy" id="3003272"/>
    <lineage>
        <taxon>Bacteria</taxon>
        <taxon>Pseudomonadati</taxon>
        <taxon>Pseudomonadota</taxon>
        <taxon>Gammaproteobacteria</taxon>
        <taxon>Lysobacterales</taxon>
        <taxon>Lysobacteraceae</taxon>
        <taxon>Stenotrophomonas</taxon>
    </lineage>
</organism>
<evidence type="ECO:0000256" key="6">
    <source>
        <dbReference type="ARBA" id="ARBA00023235"/>
    </source>
</evidence>
<dbReference type="InterPro" id="IPR011010">
    <property type="entry name" value="DNA_brk_join_enz"/>
</dbReference>
<evidence type="ECO:0000313" key="9">
    <source>
        <dbReference type="EMBL" id="WNH48884.1"/>
    </source>
</evidence>
<proteinExistence type="inferred from homology"/>
<feature type="domain" description="DNA topoisomerase I catalytic core eukaryotic-type" evidence="7">
    <location>
        <begin position="104"/>
        <end position="304"/>
    </location>
</feature>
<evidence type="ECO:0000256" key="1">
    <source>
        <dbReference type="ARBA" id="ARBA00000213"/>
    </source>
</evidence>
<evidence type="ECO:0000256" key="4">
    <source>
        <dbReference type="ARBA" id="ARBA00023029"/>
    </source>
</evidence>
<evidence type="ECO:0000313" key="10">
    <source>
        <dbReference type="Proteomes" id="UP001305421"/>
    </source>
</evidence>
<dbReference type="EMBL" id="CP115543">
    <property type="protein sequence ID" value="WNH48884.1"/>
    <property type="molecule type" value="Genomic_DNA"/>
</dbReference>
<protein>
    <recommendedName>
        <fullName evidence="3">DNA topoisomerase</fullName>
        <ecNumber evidence="3">5.6.2.1</ecNumber>
    </recommendedName>
</protein>
<keyword evidence="6" id="KW-0413">Isomerase</keyword>
<name>A0ABY9YEY2_9GAMM</name>
<dbReference type="InterPro" id="IPR049331">
    <property type="entry name" value="Top1B_N_bact"/>
</dbReference>
<dbReference type="RefSeq" id="WP_311183390.1">
    <property type="nucleotide sequence ID" value="NZ_CP115543.1"/>
</dbReference>
<evidence type="ECO:0000256" key="3">
    <source>
        <dbReference type="ARBA" id="ARBA00012891"/>
    </source>
</evidence>
<dbReference type="InterPro" id="IPR014711">
    <property type="entry name" value="TopoI_cat_a-hlx-sub_euk"/>
</dbReference>
<evidence type="ECO:0000256" key="5">
    <source>
        <dbReference type="ARBA" id="ARBA00023125"/>
    </source>
</evidence>
<keyword evidence="10" id="KW-1185">Reference proteome</keyword>
<evidence type="ECO:0000256" key="2">
    <source>
        <dbReference type="ARBA" id="ARBA00006645"/>
    </source>
</evidence>
<sequence length="359" mass="39777">MPARLATPEAAAARDAGLRYVSDEQPGIARRKAGKGFSYRDADGHAVRDAATLARIRALAIPPAYTEVWICASANGHLQATGRDARRRKQYRYHPDWARVRGDGKFDRVIAFGQALPTLRRRLRRDLKLPGYPQDKVLAIVVALLAETLVRVGNPEYARDNRSYGLTTLRNRHLEMVKGGRARMRFRGKSGQQQEVEIDDTQLAKLIKGCQQLPGQALFQYRDDDGTVQPVDSGQVNAYLRDAMGADFSAKDFRTWGGTMAALRQFAATALPEAPSERALAALQKQVVCEVAARLGNTPAVCRKAYIDPSVFDGWRDGALVKLAGLRGERQWEQATLRFLRTARKAVKKAKPAKNTKPA</sequence>
<dbReference type="PRINTS" id="PR00416">
    <property type="entry name" value="EUTPISMRASEI"/>
</dbReference>
<dbReference type="PROSITE" id="PS52038">
    <property type="entry name" value="TOPO_IB_2"/>
    <property type="match status" value="1"/>
</dbReference>
<comment type="similarity">
    <text evidence="2">Belongs to the type IB topoisomerase family.</text>
</comment>
<dbReference type="InterPro" id="IPR013500">
    <property type="entry name" value="TopoI_cat_euk"/>
</dbReference>
<evidence type="ECO:0000259" key="8">
    <source>
        <dbReference type="Pfam" id="PF21338"/>
    </source>
</evidence>
<dbReference type="SUPFAM" id="SSF55869">
    <property type="entry name" value="DNA topoisomerase I domain"/>
    <property type="match status" value="1"/>
</dbReference>
<accession>A0ABY9YEY2</accession>
<keyword evidence="5" id="KW-0238">DNA-binding</keyword>
<reference evidence="9 10" key="1">
    <citation type="submission" date="2022-12" db="EMBL/GenBank/DDBJ databases">
        <title>Two new species, Stenotrophomonas aracearum and Stenotrophomonas oahuensis, isolated from Anthurium (Araceae family) in Hawaii.</title>
        <authorList>
            <person name="Chunag S.C."/>
            <person name="Dobhal S."/>
            <person name="Alvarez A."/>
            <person name="Arif M."/>
        </authorList>
    </citation>
    <scope>NUCLEOTIDE SEQUENCE [LARGE SCALE GENOMIC DNA]</scope>
    <source>
        <strain evidence="9 10">A5588</strain>
    </source>
</reference>
<dbReference type="Gene3D" id="1.10.132.120">
    <property type="match status" value="1"/>
</dbReference>
<evidence type="ECO:0000259" key="7">
    <source>
        <dbReference type="Pfam" id="PF01028"/>
    </source>
</evidence>
<dbReference type="Gene3D" id="3.30.66.10">
    <property type="entry name" value="DNA topoisomerase I domain"/>
    <property type="match status" value="1"/>
</dbReference>
<feature type="domain" description="DNA topoisomerase IB N-terminal" evidence="8">
    <location>
        <begin position="36"/>
        <end position="84"/>
    </location>
</feature>